<dbReference type="PANTHER" id="PTHR35828:SF22">
    <property type="entry name" value="OS10G0103633 PROTEIN"/>
    <property type="match status" value="1"/>
</dbReference>
<reference evidence="2 3" key="1">
    <citation type="journal article" date="2019" name="Sci. Rep.">
        <title>A high-quality genome of Eragrostis curvula grass provides insights into Poaceae evolution and supports new strategies to enhance forage quality.</title>
        <authorList>
            <person name="Carballo J."/>
            <person name="Santos B.A.C.M."/>
            <person name="Zappacosta D."/>
            <person name="Garbus I."/>
            <person name="Selva J.P."/>
            <person name="Gallo C.A."/>
            <person name="Diaz A."/>
            <person name="Albertini E."/>
            <person name="Caccamo M."/>
            <person name="Echenique V."/>
        </authorList>
    </citation>
    <scope>NUCLEOTIDE SEQUENCE [LARGE SCALE GENOMIC DNA]</scope>
    <source>
        <strain evidence="3">cv. Victoria</strain>
        <tissue evidence="2">Leaf</tissue>
    </source>
</reference>
<dbReference type="Proteomes" id="UP000324897">
    <property type="component" value="Chromosome 6"/>
</dbReference>
<dbReference type="InterPro" id="IPR056016">
    <property type="entry name" value="DUF7595"/>
</dbReference>
<feature type="domain" description="DUF7595" evidence="1">
    <location>
        <begin position="119"/>
        <end position="439"/>
    </location>
</feature>
<evidence type="ECO:0000259" key="1">
    <source>
        <dbReference type="Pfam" id="PF24523"/>
    </source>
</evidence>
<dbReference type="InterPro" id="IPR036047">
    <property type="entry name" value="F-box-like_dom_sf"/>
</dbReference>
<dbReference type="PANTHER" id="PTHR35828">
    <property type="entry name" value="OS08G0203800 PROTEIN-RELATED"/>
    <property type="match status" value="1"/>
</dbReference>
<dbReference type="SUPFAM" id="SSF81383">
    <property type="entry name" value="F-box domain"/>
    <property type="match status" value="1"/>
</dbReference>
<gene>
    <name evidence="2" type="ORF">EJB05_00221</name>
</gene>
<evidence type="ECO:0000313" key="2">
    <source>
        <dbReference type="EMBL" id="TVU48935.1"/>
    </source>
</evidence>
<name>A0A5J9WLU0_9POAL</name>
<organism evidence="2 3">
    <name type="scientific">Eragrostis curvula</name>
    <name type="common">weeping love grass</name>
    <dbReference type="NCBI Taxonomy" id="38414"/>
    <lineage>
        <taxon>Eukaryota</taxon>
        <taxon>Viridiplantae</taxon>
        <taxon>Streptophyta</taxon>
        <taxon>Embryophyta</taxon>
        <taxon>Tracheophyta</taxon>
        <taxon>Spermatophyta</taxon>
        <taxon>Magnoliopsida</taxon>
        <taxon>Liliopsida</taxon>
        <taxon>Poales</taxon>
        <taxon>Poaceae</taxon>
        <taxon>PACMAD clade</taxon>
        <taxon>Chloridoideae</taxon>
        <taxon>Eragrostideae</taxon>
        <taxon>Eragrostidinae</taxon>
        <taxon>Eragrostis</taxon>
    </lineage>
</organism>
<protein>
    <recommendedName>
        <fullName evidence="1">DUF7595 domain-containing protein</fullName>
    </recommendedName>
</protein>
<evidence type="ECO:0000313" key="3">
    <source>
        <dbReference type="Proteomes" id="UP000324897"/>
    </source>
</evidence>
<feature type="non-terminal residue" evidence="2">
    <location>
        <position position="1"/>
    </location>
</feature>
<sequence>MPPPSKRARVDSVAAEATPGRCPLPADLLLEIVARSDAATLIRCAATCKPLRREIRRPAFIRRVCHDGPDAMVPRRLVGFLCLGHESIIGVPSLPASFSSLAHPAASLSETRLLCRRASADAGRLAGYEPLASRDGLVLLLRASMNGKRRAPRLDMCVYDPMAGNGGRCTFVPWVDDLSQNHNHQRHCKHALLTPADGIGGSSSFLLVAADFLNFSNGALRTVKIRTWSSSSSDTGGGAWSAVTFAINARPSRYGVRVPRGSAVVGGGGFVHWLMHEVYDRDCHIFTYNVLTAAAGWVELPAEFEPDRHSVGRFHLASSPPGVVDGRLSLLVEDDLNITVWLLSGRDRGGACWTRHFSVAHQLPIYGYHPHRIATVSSGARSGTVVLLPYAYLSTLPHVAPQAAIVLDLATKEMYTVHKEKPAFLYEVDMLSRLSAIKNL</sequence>
<dbReference type="AlphaFoldDB" id="A0A5J9WLU0"/>
<dbReference type="Pfam" id="PF24523">
    <property type="entry name" value="DUF7595"/>
    <property type="match status" value="1"/>
</dbReference>
<accession>A0A5J9WLU0</accession>
<keyword evidence="3" id="KW-1185">Reference proteome</keyword>
<comment type="caution">
    <text evidence="2">The sequence shown here is derived from an EMBL/GenBank/DDBJ whole genome shotgun (WGS) entry which is preliminary data.</text>
</comment>
<proteinExistence type="predicted"/>
<dbReference type="EMBL" id="RWGY01000002">
    <property type="protein sequence ID" value="TVU48935.1"/>
    <property type="molecule type" value="Genomic_DNA"/>
</dbReference>
<dbReference type="Gramene" id="TVU48935">
    <property type="protein sequence ID" value="TVU48935"/>
    <property type="gene ID" value="EJB05_00221"/>
</dbReference>